<evidence type="ECO:0000256" key="1">
    <source>
        <dbReference type="SAM" id="Phobius"/>
    </source>
</evidence>
<dbReference type="RefSeq" id="WP_271149830.1">
    <property type="nucleotide sequence ID" value="NZ_CP115859.1"/>
</dbReference>
<dbReference type="EMBL" id="CP115859">
    <property type="protein sequence ID" value="WBV61550.1"/>
    <property type="molecule type" value="Genomic_DNA"/>
</dbReference>
<dbReference type="Gene3D" id="1.25.10.10">
    <property type="entry name" value="Leucine-rich Repeat Variant"/>
    <property type="match status" value="1"/>
</dbReference>
<evidence type="ECO:0008006" key="4">
    <source>
        <dbReference type="Google" id="ProtNLM"/>
    </source>
</evidence>
<dbReference type="Proteomes" id="UP001210978">
    <property type="component" value="Chromosome"/>
</dbReference>
<gene>
    <name evidence="2" type="ORF">PFY12_05360</name>
</gene>
<keyword evidence="1" id="KW-0812">Transmembrane</keyword>
<keyword evidence="1" id="KW-1133">Transmembrane helix</keyword>
<dbReference type="InterPro" id="IPR011989">
    <property type="entry name" value="ARM-like"/>
</dbReference>
<evidence type="ECO:0000313" key="2">
    <source>
        <dbReference type="EMBL" id="WBV61550.1"/>
    </source>
</evidence>
<reference evidence="2 3" key="1">
    <citation type="submission" date="2023-01" db="EMBL/GenBank/DDBJ databases">
        <title>Complete genome of Chryseobacterium camelliae VAN22-5A.</title>
        <authorList>
            <person name="Zong G."/>
            <person name="Cao G."/>
        </authorList>
    </citation>
    <scope>NUCLEOTIDE SEQUENCE [LARGE SCALE GENOMIC DNA]</scope>
    <source>
        <strain evidence="2 3">VAN22-5A</strain>
    </source>
</reference>
<organism evidence="2 3">
    <name type="scientific">Chryseobacterium camelliae</name>
    <dbReference type="NCBI Taxonomy" id="1265445"/>
    <lineage>
        <taxon>Bacteria</taxon>
        <taxon>Pseudomonadati</taxon>
        <taxon>Bacteroidota</taxon>
        <taxon>Flavobacteriia</taxon>
        <taxon>Flavobacteriales</taxon>
        <taxon>Weeksellaceae</taxon>
        <taxon>Chryseobacterium group</taxon>
        <taxon>Chryseobacterium</taxon>
    </lineage>
</organism>
<protein>
    <recommendedName>
        <fullName evidence="4">HEAT repeat domain-containing protein</fullName>
    </recommendedName>
</protein>
<evidence type="ECO:0000313" key="3">
    <source>
        <dbReference type="Proteomes" id="UP001210978"/>
    </source>
</evidence>
<dbReference type="SUPFAM" id="SSF48371">
    <property type="entry name" value="ARM repeat"/>
    <property type="match status" value="1"/>
</dbReference>
<accession>A0ABY7QPH9</accession>
<proteinExistence type="predicted"/>
<keyword evidence="1" id="KW-0472">Membrane</keyword>
<name>A0ABY7QPH9_9FLAO</name>
<dbReference type="InterPro" id="IPR016024">
    <property type="entry name" value="ARM-type_fold"/>
</dbReference>
<feature type="transmembrane region" description="Helical" evidence="1">
    <location>
        <begin position="13"/>
        <end position="37"/>
    </location>
</feature>
<sequence length="358" mass="41209">MTSVFLYVSVHELFLTFLGILLLVLLLIIAVLLYSFYQYKTLNHTHKWSAMIDEKVSEAIVYGSEDKKDDEIFNTYSQESSFRNLFLERLVASEKKFSGGAQDEIKKIFTDYNLQKEALNKLEQKKPHLIAEGIQELTAMKVEMAVPKIMPFLTHPSPQVYQEAQYAMVVFQGFQGLHFLNDFAYIISDWQQLRLLRSINLDPDQCQQVVNVWLDSQNTSVVIFGLRLLRKFQMLGFYDKAKVQLVHPSIDVRIEAVKALQALENPSTITEFKEIYEEQPLEVQIEILKAMKLSHDPRCADFYKEKLNGTHLPGVKIAAAEALLALGYHDYLLEIITNDSSCPQLVQIIKHALQERIC</sequence>
<keyword evidence="3" id="KW-1185">Reference proteome</keyword>